<organism evidence="1 2">
    <name type="scientific">Halogranum rubrum</name>
    <dbReference type="NCBI Taxonomy" id="553466"/>
    <lineage>
        <taxon>Archaea</taxon>
        <taxon>Methanobacteriati</taxon>
        <taxon>Methanobacteriota</taxon>
        <taxon>Stenosarchaea group</taxon>
        <taxon>Halobacteria</taxon>
        <taxon>Halobacteriales</taxon>
        <taxon>Haloferacaceae</taxon>
    </lineage>
</organism>
<evidence type="ECO:0008006" key="3">
    <source>
        <dbReference type="Google" id="ProtNLM"/>
    </source>
</evidence>
<dbReference type="Proteomes" id="UP000199607">
    <property type="component" value="Unassembled WGS sequence"/>
</dbReference>
<reference evidence="2" key="1">
    <citation type="submission" date="2016-10" db="EMBL/GenBank/DDBJ databases">
        <authorList>
            <person name="Varghese N."/>
            <person name="Submissions S."/>
        </authorList>
    </citation>
    <scope>NUCLEOTIDE SEQUENCE [LARGE SCALE GENOMIC DNA]</scope>
    <source>
        <strain evidence="2">CGMCC 1.7738</strain>
    </source>
</reference>
<sequence length="396" mass="44852">MTFNNVPFRALQNGTVVVPAMIPDQEAVECPECRDVMYPRDGDGRARHFYHPSTDARTSCSIAATGESDTHARCVALAVAALTEQFGDQAAQCAPEVTLDVSDSGSEHSTRRADALLEFKTPNAFFGNGVIIEVQHRHHEKDIRTTTHDYLTAGYSVAWLSSQDFGTEQLDYSIVNDAFASKDAPGYSVRDYSARRFIECESYQYSGEHTWGTVPGYVLTCEEDYEICTSRPCTLRRQYDENAGEYVYNPESITTPDLPLRVLQNTLVVEYTSDFEEPLTQRYHDAVLEKALADRPEIDRCRGPKGFHEWESTEAVWTNFDDQPKIELRECQHCPVRLLTNLRGYADERTDIFFGGPPDPDLNLVTLEEKPERCQHRSHKEGAWFEYCPDCGETNP</sequence>
<evidence type="ECO:0000313" key="1">
    <source>
        <dbReference type="EMBL" id="SFL63646.1"/>
    </source>
</evidence>
<evidence type="ECO:0000313" key="2">
    <source>
        <dbReference type="Proteomes" id="UP000199607"/>
    </source>
</evidence>
<protein>
    <recommendedName>
        <fullName evidence="3">Competence protein CoiA-like family protein</fullName>
    </recommendedName>
</protein>
<dbReference type="EMBL" id="FOTC01000010">
    <property type="protein sequence ID" value="SFL63646.1"/>
    <property type="molecule type" value="Genomic_DNA"/>
</dbReference>
<proteinExistence type="predicted"/>
<accession>A0A1I4JBZ2</accession>
<keyword evidence="2" id="KW-1185">Reference proteome</keyword>
<dbReference type="STRING" id="553466.SAMN04487950_4439"/>
<name>A0A1I4JBZ2_9EURY</name>
<dbReference type="AlphaFoldDB" id="A0A1I4JBZ2"/>
<gene>
    <name evidence="1" type="ORF">SAMN04487950_4439</name>
</gene>